<dbReference type="EMBL" id="JAQQWK010000011">
    <property type="protein sequence ID" value="KAK8024584.1"/>
    <property type="molecule type" value="Genomic_DNA"/>
</dbReference>
<feature type="region of interest" description="Disordered" evidence="1">
    <location>
        <begin position="1"/>
        <end position="32"/>
    </location>
</feature>
<evidence type="ECO:0000313" key="2">
    <source>
        <dbReference type="EMBL" id="KAK8024584.1"/>
    </source>
</evidence>
<accession>A0ABR1S327</accession>
<proteinExistence type="predicted"/>
<reference evidence="2 3" key="1">
    <citation type="submission" date="2023-01" db="EMBL/GenBank/DDBJ databases">
        <title>Analysis of 21 Apiospora genomes using comparative genomics revels a genus with tremendous synthesis potential of carbohydrate active enzymes and secondary metabolites.</title>
        <authorList>
            <person name="Sorensen T."/>
        </authorList>
    </citation>
    <scope>NUCLEOTIDE SEQUENCE [LARGE SCALE GENOMIC DNA]</scope>
    <source>
        <strain evidence="2 3">CBS 33761</strain>
    </source>
</reference>
<evidence type="ECO:0000313" key="3">
    <source>
        <dbReference type="Proteomes" id="UP001444661"/>
    </source>
</evidence>
<feature type="compositionally biased region" description="Polar residues" evidence="1">
    <location>
        <begin position="1"/>
        <end position="11"/>
    </location>
</feature>
<keyword evidence="3" id="KW-1185">Reference proteome</keyword>
<organism evidence="2 3">
    <name type="scientific">Apiospora rasikravindrae</name>
    <dbReference type="NCBI Taxonomy" id="990691"/>
    <lineage>
        <taxon>Eukaryota</taxon>
        <taxon>Fungi</taxon>
        <taxon>Dikarya</taxon>
        <taxon>Ascomycota</taxon>
        <taxon>Pezizomycotina</taxon>
        <taxon>Sordariomycetes</taxon>
        <taxon>Xylariomycetidae</taxon>
        <taxon>Amphisphaeriales</taxon>
        <taxon>Apiosporaceae</taxon>
        <taxon>Apiospora</taxon>
    </lineage>
</organism>
<name>A0ABR1S327_9PEZI</name>
<comment type="caution">
    <text evidence="2">The sequence shown here is derived from an EMBL/GenBank/DDBJ whole genome shotgun (WGS) entry which is preliminary data.</text>
</comment>
<sequence>MAQLGSKQRSIANGRCSHPRMAGPSDSLSPEVELTVDQCRRTAKPLVEGPSARSAATAGTALQRPGEAADELGHLIKV</sequence>
<dbReference type="Proteomes" id="UP001444661">
    <property type="component" value="Unassembled WGS sequence"/>
</dbReference>
<protein>
    <submittedName>
        <fullName evidence="2">Uncharacterized protein</fullName>
    </submittedName>
</protein>
<feature type="region of interest" description="Disordered" evidence="1">
    <location>
        <begin position="44"/>
        <end position="78"/>
    </location>
</feature>
<gene>
    <name evidence="2" type="ORF">PG993_012650</name>
</gene>
<evidence type="ECO:0000256" key="1">
    <source>
        <dbReference type="SAM" id="MobiDB-lite"/>
    </source>
</evidence>